<comment type="caution">
    <text evidence="1">The sequence shown here is derived from an EMBL/GenBank/DDBJ whole genome shotgun (WGS) entry which is preliminary data.</text>
</comment>
<gene>
    <name evidence="1" type="ORF">DPMN_012182</name>
</gene>
<reference evidence="1" key="2">
    <citation type="submission" date="2020-11" db="EMBL/GenBank/DDBJ databases">
        <authorList>
            <person name="McCartney M.A."/>
            <person name="Auch B."/>
            <person name="Kono T."/>
            <person name="Mallez S."/>
            <person name="Becker A."/>
            <person name="Gohl D.M."/>
            <person name="Silverstein K.A.T."/>
            <person name="Koren S."/>
            <person name="Bechman K.B."/>
            <person name="Herman A."/>
            <person name="Abrahante J.E."/>
            <person name="Garbe J."/>
        </authorList>
    </citation>
    <scope>NUCLEOTIDE SEQUENCE</scope>
    <source>
        <strain evidence="1">Duluth1</strain>
        <tissue evidence="1">Whole animal</tissue>
    </source>
</reference>
<dbReference type="AlphaFoldDB" id="A0A9D4N2Z1"/>
<evidence type="ECO:0000313" key="1">
    <source>
        <dbReference type="EMBL" id="KAH3888155.1"/>
    </source>
</evidence>
<evidence type="ECO:0000313" key="2">
    <source>
        <dbReference type="Proteomes" id="UP000828390"/>
    </source>
</evidence>
<organism evidence="1 2">
    <name type="scientific">Dreissena polymorpha</name>
    <name type="common">Zebra mussel</name>
    <name type="synonym">Mytilus polymorpha</name>
    <dbReference type="NCBI Taxonomy" id="45954"/>
    <lineage>
        <taxon>Eukaryota</taxon>
        <taxon>Metazoa</taxon>
        <taxon>Spiralia</taxon>
        <taxon>Lophotrochozoa</taxon>
        <taxon>Mollusca</taxon>
        <taxon>Bivalvia</taxon>
        <taxon>Autobranchia</taxon>
        <taxon>Heteroconchia</taxon>
        <taxon>Euheterodonta</taxon>
        <taxon>Imparidentia</taxon>
        <taxon>Neoheterodontei</taxon>
        <taxon>Myida</taxon>
        <taxon>Dreissenoidea</taxon>
        <taxon>Dreissenidae</taxon>
        <taxon>Dreissena</taxon>
    </lineage>
</organism>
<accession>A0A9D4N2Z1</accession>
<dbReference type="EMBL" id="JAIWYP010000001">
    <property type="protein sequence ID" value="KAH3888155.1"/>
    <property type="molecule type" value="Genomic_DNA"/>
</dbReference>
<keyword evidence="2" id="KW-1185">Reference proteome</keyword>
<protein>
    <submittedName>
        <fullName evidence="1">Uncharacterized protein</fullName>
    </submittedName>
</protein>
<reference evidence="1" key="1">
    <citation type="journal article" date="2019" name="bioRxiv">
        <title>The Genome of the Zebra Mussel, Dreissena polymorpha: A Resource for Invasive Species Research.</title>
        <authorList>
            <person name="McCartney M.A."/>
            <person name="Auch B."/>
            <person name="Kono T."/>
            <person name="Mallez S."/>
            <person name="Zhang Y."/>
            <person name="Obille A."/>
            <person name="Becker A."/>
            <person name="Abrahante J.E."/>
            <person name="Garbe J."/>
            <person name="Badalamenti J.P."/>
            <person name="Herman A."/>
            <person name="Mangelson H."/>
            <person name="Liachko I."/>
            <person name="Sullivan S."/>
            <person name="Sone E.D."/>
            <person name="Koren S."/>
            <person name="Silverstein K.A.T."/>
            <person name="Beckman K.B."/>
            <person name="Gohl D.M."/>
        </authorList>
    </citation>
    <scope>NUCLEOTIDE SEQUENCE</scope>
    <source>
        <strain evidence="1">Duluth1</strain>
        <tissue evidence="1">Whole animal</tissue>
    </source>
</reference>
<dbReference type="Proteomes" id="UP000828390">
    <property type="component" value="Unassembled WGS sequence"/>
</dbReference>
<sequence>MVARSTFAIDRDYPDDNRCARKRCWSENKKYRESTHNRVQFRFPAVLYVNDRVVRDEFPDWQELVFSQQVKLYITHEPPIYNYLGWCWITIGKSVGIEHIRDSETIRCVTLPTHTIGSLNNKKHDISSPCGPTSFTIKYPC</sequence>
<proteinExistence type="predicted"/>
<name>A0A9D4N2Z1_DREPO</name>